<dbReference type="EMBL" id="JH692065">
    <property type="protein sequence ID" value="EIP85882.1"/>
    <property type="molecule type" value="Genomic_DNA"/>
</dbReference>
<reference evidence="2" key="1">
    <citation type="journal article" date="2012" name="J. Bacteriol.">
        <title>Revised Genome Sequence of Burkholderia thailandensis MSMB43 with Improved Annotation.</title>
        <authorList>
            <person name="Zhuo Y."/>
            <person name="Liu L."/>
            <person name="Wang Q."/>
            <person name="Liu X."/>
            <person name="Ren B."/>
            <person name="Liu M."/>
            <person name="Ni P."/>
            <person name="Cheng Y.Q."/>
            <person name="Zhang L."/>
        </authorList>
    </citation>
    <scope>NUCLEOTIDE SEQUENCE [LARGE SCALE GENOMIC DNA]</scope>
    <source>
        <strain evidence="2">MSMB43</strain>
    </source>
</reference>
<evidence type="ECO:0000313" key="2">
    <source>
        <dbReference type="Proteomes" id="UP000004682"/>
    </source>
</evidence>
<protein>
    <submittedName>
        <fullName evidence="1">Gp38</fullName>
    </submittedName>
</protein>
<name>A0ABN0G0Q0_9BURK</name>
<organism evidence="1 2">
    <name type="scientific">Burkholderia humptydooensis MSMB43</name>
    <dbReference type="NCBI Taxonomy" id="441157"/>
    <lineage>
        <taxon>Bacteria</taxon>
        <taxon>Pseudomonadati</taxon>
        <taxon>Pseudomonadota</taxon>
        <taxon>Betaproteobacteria</taxon>
        <taxon>Burkholderiales</taxon>
        <taxon>Burkholderiaceae</taxon>
        <taxon>Burkholderia</taxon>
        <taxon>pseudomallei group</taxon>
    </lineage>
</organism>
<dbReference type="RefSeq" id="WP_006027895.1">
    <property type="nucleotide sequence ID" value="NZ_ABBM01001082.1"/>
</dbReference>
<proteinExistence type="predicted"/>
<gene>
    <name evidence="1" type="ORF">A33K_16972</name>
</gene>
<dbReference type="Proteomes" id="UP000004682">
    <property type="component" value="Unassembled WGS sequence"/>
</dbReference>
<keyword evidence="2" id="KW-1185">Reference proteome</keyword>
<accession>A0ABN0G0Q0</accession>
<evidence type="ECO:0000313" key="1">
    <source>
        <dbReference type="EMBL" id="EIP85882.1"/>
    </source>
</evidence>
<sequence>MNDHQQSRADALLYEHDDGGYAVASTAEDAAFTRDDPAWHRLGPVIVYGNTTASPIEQPAPLTAQAEQHADWRGDFERQANAAGFDLSREEFGGEYCHPDSADAFRWYYTGRLDEACSGTPSSQPAAAPIEERIRMLETQLSGERRQVEIWKARAKEWCTKFNELEDMMFRIGDRATSANETGAEGAKPIAWFIDWPDEPELGHYFAEEPCDPKYGRSRALGFIESRSPAMVAAAPADERATGLRRIGYATLQHGEPIHVRLNGTMPETFAEGYSGAPVFIPTEEARAAASPAAETVTENLWGIVRRLERGYNAQACANELRALLAVPQPAQADARDEDTYVAKRMAETLATVYATIIGDDPVDADDDLNAIERVVRAAQVLRLEVDLYRAQADAPAEAREPDCWAILTPNGSRLVSPDEAKGRKDAYPLYTAPPTAKVASLTDEQRNVIENAMNCLDAAVTLTQDGYDGEPGPASQWDAHAHQLVRELRALLNGADHA</sequence>